<protein>
    <submittedName>
        <fullName evidence="2">Uncharacterized protein</fullName>
    </submittedName>
</protein>
<keyword evidence="1" id="KW-0812">Transmembrane</keyword>
<dbReference type="STRING" id="331648.BST97_12725"/>
<evidence type="ECO:0000256" key="1">
    <source>
        <dbReference type="SAM" id="Phobius"/>
    </source>
</evidence>
<dbReference type="EMBL" id="CP019344">
    <property type="protein sequence ID" value="ARN78785.1"/>
    <property type="molecule type" value="Genomic_DNA"/>
</dbReference>
<dbReference type="OrthoDB" id="1446429at2"/>
<keyword evidence="3" id="KW-1185">Reference proteome</keyword>
<sequence length="155" mass="16669">MILHKILKYLVILLSVIAAAFFVYTIASGDDAIEIDENGIQGSTVVPLMYLSYIMLAVIVAAVVLFLFVNLASNPKALKKSLLSVGIFLVVVGISYIVFADGSDAANNAIELDNGEYLSESGSKWIDVSIYTFYILAILAVGSIIWSGATKLVKK</sequence>
<accession>A0A1W6MMF4</accession>
<keyword evidence="1" id="KW-0472">Membrane</keyword>
<dbReference type="Proteomes" id="UP000193431">
    <property type="component" value="Chromosome"/>
</dbReference>
<feature type="transmembrane region" description="Helical" evidence="1">
    <location>
        <begin position="81"/>
        <end position="99"/>
    </location>
</feature>
<feature type="transmembrane region" description="Helical" evidence="1">
    <location>
        <begin position="7"/>
        <end position="27"/>
    </location>
</feature>
<dbReference type="AlphaFoldDB" id="A0A1W6MMF4"/>
<keyword evidence="1" id="KW-1133">Transmembrane helix</keyword>
<evidence type="ECO:0000313" key="2">
    <source>
        <dbReference type="EMBL" id="ARN78785.1"/>
    </source>
</evidence>
<organism evidence="2 3">
    <name type="scientific">Nonlabens spongiae</name>
    <dbReference type="NCBI Taxonomy" id="331648"/>
    <lineage>
        <taxon>Bacteria</taxon>
        <taxon>Pseudomonadati</taxon>
        <taxon>Bacteroidota</taxon>
        <taxon>Flavobacteriia</taxon>
        <taxon>Flavobacteriales</taxon>
        <taxon>Flavobacteriaceae</taxon>
        <taxon>Nonlabens</taxon>
    </lineage>
</organism>
<feature type="transmembrane region" description="Helical" evidence="1">
    <location>
        <begin position="47"/>
        <end position="69"/>
    </location>
</feature>
<proteinExistence type="predicted"/>
<name>A0A1W6MMF4_9FLAO</name>
<gene>
    <name evidence="2" type="ORF">BST97_12725</name>
</gene>
<evidence type="ECO:0000313" key="3">
    <source>
        <dbReference type="Proteomes" id="UP000193431"/>
    </source>
</evidence>
<feature type="transmembrane region" description="Helical" evidence="1">
    <location>
        <begin position="128"/>
        <end position="149"/>
    </location>
</feature>
<reference evidence="2 3" key="1">
    <citation type="submission" date="2016-11" db="EMBL/GenBank/DDBJ databases">
        <title>Trade-off between light-utilization and light-protection in marine flavobacteria.</title>
        <authorList>
            <person name="Kumagai Y."/>
        </authorList>
    </citation>
    <scope>NUCLEOTIDE SEQUENCE [LARGE SCALE GENOMIC DNA]</scope>
    <source>
        <strain evidence="2 3">JCM 13191</strain>
    </source>
</reference>
<dbReference type="RefSeq" id="WP_085767590.1">
    <property type="nucleotide sequence ID" value="NZ_CP019344.1"/>
</dbReference>